<comment type="subunit">
    <text evidence="3">Homodimer.</text>
</comment>
<keyword evidence="3" id="KW-0963">Cytoplasm</keyword>
<reference evidence="8" key="2">
    <citation type="submission" date="2020-09" db="EMBL/GenBank/DDBJ databases">
        <authorList>
            <person name="Sun Q."/>
            <person name="Zhou Y."/>
        </authorList>
    </citation>
    <scope>NUCLEOTIDE SEQUENCE</scope>
    <source>
        <strain evidence="8">CGMCC 1.12195</strain>
    </source>
</reference>
<dbReference type="EMBL" id="BMER01000003">
    <property type="protein sequence ID" value="GGG93060.1"/>
    <property type="molecule type" value="Genomic_DNA"/>
</dbReference>
<dbReference type="PRINTS" id="PR00773">
    <property type="entry name" value="GRPEPROTEIN"/>
</dbReference>
<evidence type="ECO:0000313" key="9">
    <source>
        <dbReference type="Proteomes" id="UP000660862"/>
    </source>
</evidence>
<feature type="region of interest" description="Disordered" evidence="7">
    <location>
        <begin position="24"/>
        <end position="47"/>
    </location>
</feature>
<dbReference type="AlphaFoldDB" id="A0A917HX06"/>
<dbReference type="PANTHER" id="PTHR21237">
    <property type="entry name" value="GRPE PROTEIN"/>
    <property type="match status" value="1"/>
</dbReference>
<dbReference type="PROSITE" id="PS01071">
    <property type="entry name" value="GRPE"/>
    <property type="match status" value="1"/>
</dbReference>
<dbReference type="SUPFAM" id="SSF51064">
    <property type="entry name" value="Head domain of nucleotide exchange factor GrpE"/>
    <property type="match status" value="1"/>
</dbReference>
<dbReference type="SUPFAM" id="SSF58014">
    <property type="entry name" value="Coiled-coil domain of nucleotide exchange factor GrpE"/>
    <property type="match status" value="1"/>
</dbReference>
<dbReference type="Pfam" id="PF01025">
    <property type="entry name" value="GrpE"/>
    <property type="match status" value="1"/>
</dbReference>
<dbReference type="GO" id="GO:0051087">
    <property type="term" value="F:protein-folding chaperone binding"/>
    <property type="evidence" value="ECO:0007669"/>
    <property type="project" value="InterPro"/>
</dbReference>
<proteinExistence type="inferred from homology"/>
<accession>A0A917HX06</accession>
<dbReference type="InterPro" id="IPR009012">
    <property type="entry name" value="GrpE_head"/>
</dbReference>
<dbReference type="GO" id="GO:0051082">
    <property type="term" value="F:unfolded protein binding"/>
    <property type="evidence" value="ECO:0007669"/>
    <property type="project" value="TreeGrafter"/>
</dbReference>
<dbReference type="InterPro" id="IPR000740">
    <property type="entry name" value="GrpE"/>
</dbReference>
<comment type="function">
    <text evidence="3 4">Participates actively in the response to hyperosmotic and heat shock by preventing the aggregation of stress-denatured proteins, in association with DnaK and GrpE. It is the nucleotide exchange factor for DnaK and may function as a thermosensor. Unfolded proteins bind initially to DnaJ; upon interaction with the DnaJ-bound protein, DnaK hydrolyzes its bound ATP, resulting in the formation of a stable complex. GrpE releases ADP from DnaK; ATP binding to DnaK triggers the release of the substrate protein, thus completing the reaction cycle. Several rounds of ATP-dependent interactions between DnaJ, DnaK and GrpE are required for fully efficient folding.</text>
</comment>
<comment type="similarity">
    <text evidence="1 3 5">Belongs to the GrpE family.</text>
</comment>
<gene>
    <name evidence="3 8" type="primary">grpE</name>
    <name evidence="8" type="ORF">GCM10007415_29840</name>
</gene>
<dbReference type="HAMAP" id="MF_01151">
    <property type="entry name" value="GrpE"/>
    <property type="match status" value="1"/>
</dbReference>
<evidence type="ECO:0000256" key="1">
    <source>
        <dbReference type="ARBA" id="ARBA00009054"/>
    </source>
</evidence>
<organism evidence="8 9">
    <name type="scientific">Parapedobacter pyrenivorans</name>
    <dbReference type="NCBI Taxonomy" id="1305674"/>
    <lineage>
        <taxon>Bacteria</taxon>
        <taxon>Pseudomonadati</taxon>
        <taxon>Bacteroidota</taxon>
        <taxon>Sphingobacteriia</taxon>
        <taxon>Sphingobacteriales</taxon>
        <taxon>Sphingobacteriaceae</taxon>
        <taxon>Parapedobacter</taxon>
    </lineage>
</organism>
<evidence type="ECO:0000256" key="5">
    <source>
        <dbReference type="RuleBase" id="RU004478"/>
    </source>
</evidence>
<evidence type="ECO:0000256" key="2">
    <source>
        <dbReference type="ARBA" id="ARBA00023186"/>
    </source>
</evidence>
<dbReference type="GO" id="GO:0006457">
    <property type="term" value="P:protein folding"/>
    <property type="evidence" value="ECO:0007669"/>
    <property type="project" value="InterPro"/>
</dbReference>
<protein>
    <recommendedName>
        <fullName evidence="3 4">Protein GrpE</fullName>
    </recommendedName>
    <alternativeName>
        <fullName evidence="3">HSP-70 cofactor</fullName>
    </alternativeName>
</protein>
<dbReference type="Gene3D" id="3.90.20.20">
    <property type="match status" value="1"/>
</dbReference>
<dbReference type="CDD" id="cd00446">
    <property type="entry name" value="GrpE"/>
    <property type="match status" value="1"/>
</dbReference>
<comment type="caution">
    <text evidence="8">The sequence shown here is derived from an EMBL/GenBank/DDBJ whole genome shotgun (WGS) entry which is preliminary data.</text>
</comment>
<evidence type="ECO:0000313" key="8">
    <source>
        <dbReference type="EMBL" id="GGG93060.1"/>
    </source>
</evidence>
<keyword evidence="9" id="KW-1185">Reference proteome</keyword>
<dbReference type="Proteomes" id="UP000660862">
    <property type="component" value="Unassembled WGS sequence"/>
</dbReference>
<dbReference type="Gene3D" id="2.30.22.10">
    <property type="entry name" value="Head domain of nucleotide exchange factor GrpE"/>
    <property type="match status" value="1"/>
</dbReference>
<dbReference type="InterPro" id="IPR013805">
    <property type="entry name" value="GrpE_CC"/>
</dbReference>
<dbReference type="GO" id="GO:0005737">
    <property type="term" value="C:cytoplasm"/>
    <property type="evidence" value="ECO:0007669"/>
    <property type="project" value="UniProtKB-SubCell"/>
</dbReference>
<sequence>MAKDKNKRNYDNNDIMGEKEAAAQEIQTADDAQIEKEIDPAADEPTETQRLTAELAAANDKYMRLYAEFDNYKRRIAKERVELMQTAGKEIIANLLPAIDDFDRALKAFETATELAPLQEGVSLVGQKLKTILTNQGLKEMESIGKPFDAELQEAITNVPAASDDLKGKVIDEIEKGYFLHGKVLRHAKVVVGS</sequence>
<reference evidence="8" key="1">
    <citation type="journal article" date="2014" name="Int. J. Syst. Evol. Microbiol.">
        <title>Complete genome sequence of Corynebacterium casei LMG S-19264T (=DSM 44701T), isolated from a smear-ripened cheese.</title>
        <authorList>
            <consortium name="US DOE Joint Genome Institute (JGI-PGF)"/>
            <person name="Walter F."/>
            <person name="Albersmeier A."/>
            <person name="Kalinowski J."/>
            <person name="Ruckert C."/>
        </authorList>
    </citation>
    <scope>NUCLEOTIDE SEQUENCE</scope>
    <source>
        <strain evidence="8">CGMCC 1.12195</strain>
    </source>
</reference>
<evidence type="ECO:0000256" key="4">
    <source>
        <dbReference type="RuleBase" id="RU000639"/>
    </source>
</evidence>
<dbReference type="GO" id="GO:0042803">
    <property type="term" value="F:protein homodimerization activity"/>
    <property type="evidence" value="ECO:0007669"/>
    <property type="project" value="InterPro"/>
</dbReference>
<evidence type="ECO:0000256" key="6">
    <source>
        <dbReference type="SAM" id="Coils"/>
    </source>
</evidence>
<evidence type="ECO:0000256" key="7">
    <source>
        <dbReference type="SAM" id="MobiDB-lite"/>
    </source>
</evidence>
<comment type="subcellular location">
    <subcellularLocation>
        <location evidence="3">Cytoplasm</location>
    </subcellularLocation>
</comment>
<keyword evidence="3 4" id="KW-0346">Stress response</keyword>
<feature type="coiled-coil region" evidence="6">
    <location>
        <begin position="48"/>
        <end position="75"/>
    </location>
</feature>
<name>A0A917HX06_9SPHI</name>
<keyword evidence="6" id="KW-0175">Coiled coil</keyword>
<dbReference type="PANTHER" id="PTHR21237:SF23">
    <property type="entry name" value="GRPE PROTEIN HOMOLOG, MITOCHONDRIAL"/>
    <property type="match status" value="1"/>
</dbReference>
<dbReference type="GO" id="GO:0000774">
    <property type="term" value="F:adenyl-nucleotide exchange factor activity"/>
    <property type="evidence" value="ECO:0007669"/>
    <property type="project" value="InterPro"/>
</dbReference>
<keyword evidence="2 3" id="KW-0143">Chaperone</keyword>
<evidence type="ECO:0000256" key="3">
    <source>
        <dbReference type="HAMAP-Rule" id="MF_01151"/>
    </source>
</evidence>